<evidence type="ECO:0000313" key="3">
    <source>
        <dbReference type="Proteomes" id="UP001501237"/>
    </source>
</evidence>
<organism evidence="2 3">
    <name type="scientific">Actinocorallia longicatena</name>
    <dbReference type="NCBI Taxonomy" id="111803"/>
    <lineage>
        <taxon>Bacteria</taxon>
        <taxon>Bacillati</taxon>
        <taxon>Actinomycetota</taxon>
        <taxon>Actinomycetes</taxon>
        <taxon>Streptosporangiales</taxon>
        <taxon>Thermomonosporaceae</taxon>
        <taxon>Actinocorallia</taxon>
    </lineage>
</organism>
<accession>A0ABP6QJT6</accession>
<sequence>MVVVLAAAPRRARRGERSDLDLCHRLILDGDAVGFQLQLLTTGETSERSCSETLTFKIATLHPQLPPRRTPTVAGPVHAPNPARGLTRLRTPTPGPGAPDN</sequence>
<evidence type="ECO:0000313" key="2">
    <source>
        <dbReference type="EMBL" id="GAA3236435.1"/>
    </source>
</evidence>
<dbReference type="Proteomes" id="UP001501237">
    <property type="component" value="Unassembled WGS sequence"/>
</dbReference>
<proteinExistence type="predicted"/>
<dbReference type="EMBL" id="BAAAUV010000030">
    <property type="protein sequence ID" value="GAA3236435.1"/>
    <property type="molecule type" value="Genomic_DNA"/>
</dbReference>
<gene>
    <name evidence="2" type="ORF">GCM10010468_70700</name>
</gene>
<keyword evidence="3" id="KW-1185">Reference proteome</keyword>
<evidence type="ECO:0000256" key="1">
    <source>
        <dbReference type="SAM" id="MobiDB-lite"/>
    </source>
</evidence>
<comment type="caution">
    <text evidence="2">The sequence shown here is derived from an EMBL/GenBank/DDBJ whole genome shotgun (WGS) entry which is preliminary data.</text>
</comment>
<feature type="region of interest" description="Disordered" evidence="1">
    <location>
        <begin position="64"/>
        <end position="101"/>
    </location>
</feature>
<protein>
    <submittedName>
        <fullName evidence="2">Uncharacterized protein</fullName>
    </submittedName>
</protein>
<reference evidence="3" key="1">
    <citation type="journal article" date="2019" name="Int. J. Syst. Evol. Microbiol.">
        <title>The Global Catalogue of Microorganisms (GCM) 10K type strain sequencing project: providing services to taxonomists for standard genome sequencing and annotation.</title>
        <authorList>
            <consortium name="The Broad Institute Genomics Platform"/>
            <consortium name="The Broad Institute Genome Sequencing Center for Infectious Disease"/>
            <person name="Wu L."/>
            <person name="Ma J."/>
        </authorList>
    </citation>
    <scope>NUCLEOTIDE SEQUENCE [LARGE SCALE GENOMIC DNA]</scope>
    <source>
        <strain evidence="3">JCM 9377</strain>
    </source>
</reference>
<name>A0ABP6QJT6_9ACTN</name>